<accession>A0A7X5VHT5</accession>
<evidence type="ECO:0000313" key="2">
    <source>
        <dbReference type="Proteomes" id="UP000555407"/>
    </source>
</evidence>
<comment type="caution">
    <text evidence="1">The sequence shown here is derived from an EMBL/GenBank/DDBJ whole genome shotgun (WGS) entry which is preliminary data.</text>
</comment>
<name>A0A7X5VHT5_9ACTN</name>
<proteinExistence type="predicted"/>
<evidence type="ECO:0000313" key="1">
    <source>
        <dbReference type="EMBL" id="NIK61483.1"/>
    </source>
</evidence>
<dbReference type="AlphaFoldDB" id="A0A7X5VHT5"/>
<keyword evidence="2" id="KW-1185">Reference proteome</keyword>
<dbReference type="EMBL" id="JAASRO010000001">
    <property type="protein sequence ID" value="NIK61483.1"/>
    <property type="molecule type" value="Genomic_DNA"/>
</dbReference>
<dbReference type="Proteomes" id="UP000555407">
    <property type="component" value="Unassembled WGS sequence"/>
</dbReference>
<sequence>MDGSGEVAAPECGEADAAEEECEQHLYGWRADVEVLAGEYFRYVVEGDPASPAQFRRSPLEVTAIDDWRLLRLFDGTGDFTLTNTQNKIIRGVRVTFEGVVDGQRWSETVVPASAITHPGEVGRYETVKFTVSHSHTVDTVTVECAGLLGRKRWTTTQDANGRRL</sequence>
<protein>
    <submittedName>
        <fullName evidence="1">Uncharacterized protein</fullName>
    </submittedName>
</protein>
<organism evidence="1 2">
    <name type="scientific">Kribbella shirazensis</name>
    <dbReference type="NCBI Taxonomy" id="1105143"/>
    <lineage>
        <taxon>Bacteria</taxon>
        <taxon>Bacillati</taxon>
        <taxon>Actinomycetota</taxon>
        <taxon>Actinomycetes</taxon>
        <taxon>Propionibacteriales</taxon>
        <taxon>Kribbellaceae</taxon>
        <taxon>Kribbella</taxon>
    </lineage>
</organism>
<reference evidence="1 2" key="1">
    <citation type="submission" date="2020-03" db="EMBL/GenBank/DDBJ databases">
        <title>Sequencing the genomes of 1000 actinobacteria strains.</title>
        <authorList>
            <person name="Klenk H.-P."/>
        </authorList>
    </citation>
    <scope>NUCLEOTIDE SEQUENCE [LARGE SCALE GENOMIC DNA]</scope>
    <source>
        <strain evidence="1 2">DSM 45490</strain>
    </source>
</reference>
<dbReference type="RefSeq" id="WP_167216008.1">
    <property type="nucleotide sequence ID" value="NZ_JAASRO010000001.1"/>
</dbReference>
<gene>
    <name evidence="1" type="ORF">BJY22_007200</name>
</gene>